<dbReference type="InterPro" id="IPR005467">
    <property type="entry name" value="His_kinase_dom"/>
</dbReference>
<dbReference type="AlphaFoldDB" id="A0A1W1BWR5"/>
<dbReference type="InterPro" id="IPR036097">
    <property type="entry name" value="HisK_dim/P_sf"/>
</dbReference>
<sequence>MNKKLIVIDSNKVDMLKLANIIGDSYDIVSKHDIEMMVEQRVDEIIRDRETEQESKRVAQIGELLSMIAHQWRQPLASISIATMAGRTKLELGIFDLDDSKGIDECKNKIIENYYKIDNFVQSLSQTIDNFRDFFKPNKESKMVNIDLSILRAIQITEDSLISDNIKIIKDLKCSKDIEVYDSELMQVFLNILKNSQDCFRDKKSIENPYIYIESIETKQGVDIIFTDNGGGIDSDIIEYIFDPYFSTKLESVGTGLGLSMSKTIIEKHHKGKIRVKNREDGVSFTIELKDTI</sequence>
<dbReference type="InterPro" id="IPR036890">
    <property type="entry name" value="HATPase_C_sf"/>
</dbReference>
<protein>
    <submittedName>
        <fullName evidence="8">Histidine kinase</fullName>
    </submittedName>
</protein>
<evidence type="ECO:0000256" key="1">
    <source>
        <dbReference type="ARBA" id="ARBA00022553"/>
    </source>
</evidence>
<dbReference type="EMBL" id="FPHC01000045">
    <property type="protein sequence ID" value="SFV57901.1"/>
    <property type="molecule type" value="Genomic_DNA"/>
</dbReference>
<dbReference type="GO" id="GO:0005524">
    <property type="term" value="F:ATP binding"/>
    <property type="evidence" value="ECO:0007669"/>
    <property type="project" value="UniProtKB-KW"/>
</dbReference>
<keyword evidence="5" id="KW-0067">ATP-binding</keyword>
<accession>A0A1W1BWR5</accession>
<dbReference type="InterPro" id="IPR003661">
    <property type="entry name" value="HisK_dim/P_dom"/>
</dbReference>
<dbReference type="PRINTS" id="PR00344">
    <property type="entry name" value="BCTRLSENSOR"/>
</dbReference>
<organism evidence="8">
    <name type="scientific">hydrothermal vent metagenome</name>
    <dbReference type="NCBI Taxonomy" id="652676"/>
    <lineage>
        <taxon>unclassified sequences</taxon>
        <taxon>metagenomes</taxon>
        <taxon>ecological metagenomes</taxon>
    </lineage>
</organism>
<dbReference type="SUPFAM" id="SSF47384">
    <property type="entry name" value="Homodimeric domain of signal transducing histidine kinase"/>
    <property type="match status" value="1"/>
</dbReference>
<dbReference type="Gene3D" id="1.10.287.130">
    <property type="match status" value="1"/>
</dbReference>
<dbReference type="PANTHER" id="PTHR43065:SF10">
    <property type="entry name" value="PEROXIDE STRESS-ACTIVATED HISTIDINE KINASE MAK3"/>
    <property type="match status" value="1"/>
</dbReference>
<dbReference type="PROSITE" id="PS50109">
    <property type="entry name" value="HIS_KIN"/>
    <property type="match status" value="1"/>
</dbReference>
<keyword evidence="4 8" id="KW-0418">Kinase</keyword>
<gene>
    <name evidence="8" type="ORF">MNB_SV-6-141</name>
</gene>
<dbReference type="InterPro" id="IPR004358">
    <property type="entry name" value="Sig_transdc_His_kin-like_C"/>
</dbReference>
<keyword evidence="2" id="KW-0808">Transferase</keyword>
<evidence type="ECO:0000256" key="5">
    <source>
        <dbReference type="ARBA" id="ARBA00022840"/>
    </source>
</evidence>
<feature type="domain" description="Histidine kinase" evidence="7">
    <location>
        <begin position="67"/>
        <end position="293"/>
    </location>
</feature>
<reference evidence="8" key="1">
    <citation type="submission" date="2016-10" db="EMBL/GenBank/DDBJ databases">
        <authorList>
            <person name="de Groot N.N."/>
        </authorList>
    </citation>
    <scope>NUCLEOTIDE SEQUENCE</scope>
</reference>
<name>A0A1W1BWR5_9ZZZZ</name>
<keyword evidence="3" id="KW-0547">Nucleotide-binding</keyword>
<dbReference type="SUPFAM" id="SSF55874">
    <property type="entry name" value="ATPase domain of HSP90 chaperone/DNA topoisomerase II/histidine kinase"/>
    <property type="match status" value="1"/>
</dbReference>
<evidence type="ECO:0000256" key="2">
    <source>
        <dbReference type="ARBA" id="ARBA00022679"/>
    </source>
</evidence>
<keyword evidence="1" id="KW-0597">Phosphoprotein</keyword>
<evidence type="ECO:0000313" key="8">
    <source>
        <dbReference type="EMBL" id="SFV57901.1"/>
    </source>
</evidence>
<evidence type="ECO:0000259" key="7">
    <source>
        <dbReference type="PROSITE" id="PS50109"/>
    </source>
</evidence>
<keyword evidence="6" id="KW-0902">Two-component regulatory system</keyword>
<evidence type="ECO:0000256" key="4">
    <source>
        <dbReference type="ARBA" id="ARBA00022777"/>
    </source>
</evidence>
<dbReference type="GO" id="GO:0000155">
    <property type="term" value="F:phosphorelay sensor kinase activity"/>
    <property type="evidence" value="ECO:0007669"/>
    <property type="project" value="InterPro"/>
</dbReference>
<proteinExistence type="predicted"/>
<evidence type="ECO:0000256" key="6">
    <source>
        <dbReference type="ARBA" id="ARBA00023012"/>
    </source>
</evidence>
<dbReference type="InterPro" id="IPR003594">
    <property type="entry name" value="HATPase_dom"/>
</dbReference>
<dbReference type="Pfam" id="PF02518">
    <property type="entry name" value="HATPase_c"/>
    <property type="match status" value="1"/>
</dbReference>
<dbReference type="Gene3D" id="3.30.565.10">
    <property type="entry name" value="Histidine kinase-like ATPase, C-terminal domain"/>
    <property type="match status" value="1"/>
</dbReference>
<dbReference type="PANTHER" id="PTHR43065">
    <property type="entry name" value="SENSOR HISTIDINE KINASE"/>
    <property type="match status" value="1"/>
</dbReference>
<evidence type="ECO:0000256" key="3">
    <source>
        <dbReference type="ARBA" id="ARBA00022741"/>
    </source>
</evidence>
<dbReference type="SMART" id="SM00387">
    <property type="entry name" value="HATPase_c"/>
    <property type="match status" value="1"/>
</dbReference>
<dbReference type="CDD" id="cd00082">
    <property type="entry name" value="HisKA"/>
    <property type="match status" value="1"/>
</dbReference>